<proteinExistence type="predicted"/>
<evidence type="ECO:0000313" key="1">
    <source>
        <dbReference type="EMBL" id="KAJ2806120.1"/>
    </source>
</evidence>
<dbReference type="Proteomes" id="UP001140087">
    <property type="component" value="Unassembled WGS sequence"/>
</dbReference>
<keyword evidence="2" id="KW-1185">Reference proteome</keyword>
<protein>
    <submittedName>
        <fullName evidence="1">Centractin- actin- protein of the dynactin complex</fullName>
    </submittedName>
</protein>
<name>A0ACC1LCT4_9FUNG</name>
<accession>A0ACC1LCT4</accession>
<reference evidence="1" key="1">
    <citation type="submission" date="2022-07" db="EMBL/GenBank/DDBJ databases">
        <title>Phylogenomic reconstructions and comparative analyses of Kickxellomycotina fungi.</title>
        <authorList>
            <person name="Reynolds N.K."/>
            <person name="Stajich J.E."/>
            <person name="Barry K."/>
            <person name="Grigoriev I.V."/>
            <person name="Crous P."/>
            <person name="Smith M.E."/>
        </authorList>
    </citation>
    <scope>NUCLEOTIDE SEQUENCE</scope>
    <source>
        <strain evidence="1">BCRC 34780</strain>
    </source>
</reference>
<dbReference type="EMBL" id="JANBUN010000176">
    <property type="protein sequence ID" value="KAJ2806120.1"/>
    <property type="molecule type" value="Genomic_DNA"/>
</dbReference>
<sequence>MEFDDVLTNQPVVIDNGSGVIKAGFAGDDQPKAYFSSLVGRPKHLRMMAGAVEGDCFIGRPAEELRGLLRVTYPLEHGVVTDWEDMEKIWSYIYNDELKTLSEEHPVLLTEAPLNPLSNREQAAQIFFETFNVPAFYTSIQAVLSLYASGRTTGVVLDSGDGVSHAVPVFEGFALPHAIRRIDVAGRDVTEHLQVLLQKAGHGFFTSAEMEIVRQIKEKTCYVALDAAREEKDLAGGAAGAARLGAGAGSGAGADAKPRNDAFKLPDGRLLSLGHERFRAPEILFQPDIIGLEFPGIHQIVADSISRADLDLRRPLYANIVLSGGTTLTRGFGDRLLAELRRLAVKDSKVRISAPPERKYSTWIGGSILASLSTFKKMWISAEEYQEDPDIIHKKFF</sequence>
<comment type="caution">
    <text evidence="1">The sequence shown here is derived from an EMBL/GenBank/DDBJ whole genome shotgun (WGS) entry which is preliminary data.</text>
</comment>
<evidence type="ECO:0000313" key="2">
    <source>
        <dbReference type="Proteomes" id="UP001140087"/>
    </source>
</evidence>
<organism evidence="1 2">
    <name type="scientific">Coemansia helicoidea</name>
    <dbReference type="NCBI Taxonomy" id="1286919"/>
    <lineage>
        <taxon>Eukaryota</taxon>
        <taxon>Fungi</taxon>
        <taxon>Fungi incertae sedis</taxon>
        <taxon>Zoopagomycota</taxon>
        <taxon>Kickxellomycotina</taxon>
        <taxon>Kickxellomycetes</taxon>
        <taxon>Kickxellales</taxon>
        <taxon>Kickxellaceae</taxon>
        <taxon>Coemansia</taxon>
    </lineage>
</organism>
<gene>
    <name evidence="1" type="primary">ARP1</name>
    <name evidence="1" type="ORF">H4R21_000998</name>
</gene>